<comment type="caution">
    <text evidence="1">The sequence shown here is derived from an EMBL/GenBank/DDBJ whole genome shotgun (WGS) entry which is preliminary data.</text>
</comment>
<reference evidence="1 2" key="1">
    <citation type="submission" date="2016-04" db="EMBL/GenBank/DDBJ databases">
        <title>Genome sequence of Clostridium magnum DSM 2767.</title>
        <authorList>
            <person name="Poehlein A."/>
            <person name="Uhlig R."/>
            <person name="Fischer R."/>
            <person name="Bahl H."/>
            <person name="Daniel R."/>
        </authorList>
    </citation>
    <scope>NUCLEOTIDE SEQUENCE [LARGE SCALE GENOMIC DNA]</scope>
    <source>
        <strain evidence="1 2">DSM 2767</strain>
    </source>
</reference>
<name>A0A161W0N7_9CLOT</name>
<protein>
    <submittedName>
        <fullName evidence="1">Uncharacterized protein</fullName>
    </submittedName>
</protein>
<dbReference type="AlphaFoldDB" id="A0A161W0N7"/>
<dbReference type="PATRIC" id="fig|1121326.3.peg.6035"/>
<gene>
    <name evidence="1" type="ORF">CLMAG_59690</name>
</gene>
<evidence type="ECO:0000313" key="2">
    <source>
        <dbReference type="Proteomes" id="UP000076603"/>
    </source>
</evidence>
<dbReference type="STRING" id="1121326.CLMAG_59690"/>
<accession>A0A161W0N7</accession>
<dbReference type="EMBL" id="LWAE01000015">
    <property type="protein sequence ID" value="KZL88680.1"/>
    <property type="molecule type" value="Genomic_DNA"/>
</dbReference>
<dbReference type="Proteomes" id="UP000076603">
    <property type="component" value="Unassembled WGS sequence"/>
</dbReference>
<proteinExistence type="predicted"/>
<sequence length="108" mass="12574">MLRIIKVEEVDMYGFEGNTKYFKSLNRAKKYFKELIKSHKDDLAKEDLSYLGKPLVYSDNSTKIVKNKPGIRNKSASMECWYSSETDCGTEWDTHVITVNLEEILIEN</sequence>
<organism evidence="1 2">
    <name type="scientific">Clostridium magnum DSM 2767</name>
    <dbReference type="NCBI Taxonomy" id="1121326"/>
    <lineage>
        <taxon>Bacteria</taxon>
        <taxon>Bacillati</taxon>
        <taxon>Bacillota</taxon>
        <taxon>Clostridia</taxon>
        <taxon>Eubacteriales</taxon>
        <taxon>Clostridiaceae</taxon>
        <taxon>Clostridium</taxon>
    </lineage>
</organism>
<evidence type="ECO:0000313" key="1">
    <source>
        <dbReference type="EMBL" id="KZL88680.1"/>
    </source>
</evidence>
<dbReference type="RefSeq" id="WP_066630684.1">
    <property type="nucleotide sequence ID" value="NZ_FQXL01000080.1"/>
</dbReference>
<dbReference type="OrthoDB" id="1937588at2"/>
<keyword evidence="2" id="KW-1185">Reference proteome</keyword>